<dbReference type="Proteomes" id="UP000178848">
    <property type="component" value="Unassembled WGS sequence"/>
</dbReference>
<feature type="transmembrane region" description="Helical" evidence="1">
    <location>
        <begin position="108"/>
        <end position="129"/>
    </location>
</feature>
<keyword evidence="1" id="KW-0472">Membrane</keyword>
<gene>
    <name evidence="2" type="ORF">A2361_00700</name>
</gene>
<organism evidence="2 3">
    <name type="scientific">Candidatus Woesebacteria bacterium RIFOXYB1_FULL_40_26</name>
    <dbReference type="NCBI Taxonomy" id="1802539"/>
    <lineage>
        <taxon>Bacteria</taxon>
        <taxon>Candidatus Woeseibacteriota</taxon>
    </lineage>
</organism>
<feature type="transmembrane region" description="Helical" evidence="1">
    <location>
        <begin position="178"/>
        <end position="196"/>
    </location>
</feature>
<accession>A0A1F8CXM6</accession>
<feature type="transmembrane region" description="Helical" evidence="1">
    <location>
        <begin position="30"/>
        <end position="50"/>
    </location>
</feature>
<keyword evidence="1" id="KW-0812">Transmembrane</keyword>
<feature type="transmembrane region" description="Helical" evidence="1">
    <location>
        <begin position="6"/>
        <end position="23"/>
    </location>
</feature>
<feature type="transmembrane region" description="Helical" evidence="1">
    <location>
        <begin position="149"/>
        <end position="172"/>
    </location>
</feature>
<comment type="caution">
    <text evidence="2">The sequence shown here is derived from an EMBL/GenBank/DDBJ whole genome shotgun (WGS) entry which is preliminary data.</text>
</comment>
<evidence type="ECO:0000313" key="3">
    <source>
        <dbReference type="Proteomes" id="UP000178848"/>
    </source>
</evidence>
<dbReference type="EMBL" id="MGHZ01000017">
    <property type="protein sequence ID" value="OGM81107.1"/>
    <property type="molecule type" value="Genomic_DNA"/>
</dbReference>
<proteinExistence type="predicted"/>
<evidence type="ECO:0000256" key="1">
    <source>
        <dbReference type="SAM" id="Phobius"/>
    </source>
</evidence>
<sequence>MIENILISLSGILVSLFIFWKKLKEDYTSGIIFTSSFYMLSLLGIALVLSRFFFPLWWFWSGFLGVSLGFGISLIRFNLRFYETLEATFAALSPWLALVLLADSVRNASLISFLAFFMVLLLITFYYFLDSQYKNFHWYKSGRVGISGVITLALFFLLRGVISTFFPFVISFVGKYDAVFSAALAFLFFLLTYKLSKSE</sequence>
<feature type="transmembrane region" description="Helical" evidence="1">
    <location>
        <begin position="56"/>
        <end position="77"/>
    </location>
</feature>
<protein>
    <submittedName>
        <fullName evidence="2">Uncharacterized protein</fullName>
    </submittedName>
</protein>
<name>A0A1F8CXM6_9BACT</name>
<keyword evidence="1" id="KW-1133">Transmembrane helix</keyword>
<reference evidence="2 3" key="1">
    <citation type="journal article" date="2016" name="Nat. Commun.">
        <title>Thousands of microbial genomes shed light on interconnected biogeochemical processes in an aquifer system.</title>
        <authorList>
            <person name="Anantharaman K."/>
            <person name="Brown C.T."/>
            <person name="Hug L.A."/>
            <person name="Sharon I."/>
            <person name="Castelle C.J."/>
            <person name="Probst A.J."/>
            <person name="Thomas B.C."/>
            <person name="Singh A."/>
            <person name="Wilkins M.J."/>
            <person name="Karaoz U."/>
            <person name="Brodie E.L."/>
            <person name="Williams K.H."/>
            <person name="Hubbard S.S."/>
            <person name="Banfield J.F."/>
        </authorList>
    </citation>
    <scope>NUCLEOTIDE SEQUENCE [LARGE SCALE GENOMIC DNA]</scope>
</reference>
<evidence type="ECO:0000313" key="2">
    <source>
        <dbReference type="EMBL" id="OGM81107.1"/>
    </source>
</evidence>
<dbReference type="AlphaFoldDB" id="A0A1F8CXM6"/>
<feature type="transmembrane region" description="Helical" evidence="1">
    <location>
        <begin position="84"/>
        <end position="102"/>
    </location>
</feature>